<name>A0A034W168_BACDO</name>
<feature type="non-terminal residue" evidence="1">
    <location>
        <position position="1"/>
    </location>
</feature>
<reference evidence="1" key="1">
    <citation type="journal article" date="2014" name="BMC Genomics">
        <title>Characterizing the developmental transcriptome of the oriental fruit fly, Bactrocera dorsalis (Diptera: Tephritidae) through comparative genomic analysis with Drosophila melanogaster utilizing modENCODE datasets.</title>
        <authorList>
            <person name="Geib S.M."/>
            <person name="Calla B."/>
            <person name="Hall B."/>
            <person name="Hou S."/>
            <person name="Manoukis N.C."/>
        </authorList>
    </citation>
    <scope>NUCLEOTIDE SEQUENCE</scope>
    <source>
        <strain evidence="1">Punador</strain>
    </source>
</reference>
<dbReference type="AlphaFoldDB" id="A0A034W168"/>
<protein>
    <submittedName>
        <fullName evidence="1">Uncharacterized protein</fullName>
    </submittedName>
</protein>
<dbReference type="EMBL" id="GAKP01011425">
    <property type="protein sequence ID" value="JAC47527.1"/>
    <property type="molecule type" value="Transcribed_RNA"/>
</dbReference>
<accession>A0A034W168</accession>
<organism evidence="1">
    <name type="scientific">Bactrocera dorsalis</name>
    <name type="common">Oriental fruit fly</name>
    <name type="synonym">Dacus dorsalis</name>
    <dbReference type="NCBI Taxonomy" id="27457"/>
    <lineage>
        <taxon>Eukaryota</taxon>
        <taxon>Metazoa</taxon>
        <taxon>Ecdysozoa</taxon>
        <taxon>Arthropoda</taxon>
        <taxon>Hexapoda</taxon>
        <taxon>Insecta</taxon>
        <taxon>Pterygota</taxon>
        <taxon>Neoptera</taxon>
        <taxon>Endopterygota</taxon>
        <taxon>Diptera</taxon>
        <taxon>Brachycera</taxon>
        <taxon>Muscomorpha</taxon>
        <taxon>Tephritoidea</taxon>
        <taxon>Tephritidae</taxon>
        <taxon>Bactrocera</taxon>
        <taxon>Bactrocera</taxon>
    </lineage>
</organism>
<sequence length="126" mass="13983">YNIIIIITVDEITHAQRRHSVRLAEAARQWKLLQRDAFPRTRGHARQAESTGWVLTRVRACIGCAFGRSADTAARALQLEDTAGTPVAALDNADLLTLHVRNCLLMCVCALCEDVEKLTAKFVARL</sequence>
<dbReference type="EMBL" id="GAKP01011424">
    <property type="protein sequence ID" value="JAC47528.1"/>
    <property type="molecule type" value="Transcribed_RNA"/>
</dbReference>
<proteinExistence type="predicted"/>
<evidence type="ECO:0000313" key="1">
    <source>
        <dbReference type="EMBL" id="JAC47528.1"/>
    </source>
</evidence>